<reference evidence="2 3" key="1">
    <citation type="journal article" date="2016" name="Sci. Rep.">
        <title>Metabolic traits of an uncultured archaeal lineage -MSBL1- from brine pools of the Red Sea.</title>
        <authorList>
            <person name="Mwirichia R."/>
            <person name="Alam I."/>
            <person name="Rashid M."/>
            <person name="Vinu M."/>
            <person name="Ba-Alawi W."/>
            <person name="Anthony Kamau A."/>
            <person name="Kamanda Ngugi D."/>
            <person name="Goker M."/>
            <person name="Klenk H.P."/>
            <person name="Bajic V."/>
            <person name="Stingl U."/>
        </authorList>
    </citation>
    <scope>NUCLEOTIDE SEQUENCE [LARGE SCALE GENOMIC DNA]</scope>
    <source>
        <strain evidence="2">SCGC-AAA259A05</strain>
    </source>
</reference>
<dbReference type="InterPro" id="IPR008173">
    <property type="entry name" value="Adenylyl_cyclase_CyaB"/>
</dbReference>
<evidence type="ECO:0000259" key="1">
    <source>
        <dbReference type="PROSITE" id="PS51707"/>
    </source>
</evidence>
<dbReference type="PROSITE" id="PS51707">
    <property type="entry name" value="CYTH"/>
    <property type="match status" value="1"/>
</dbReference>
<dbReference type="InterPro" id="IPR033469">
    <property type="entry name" value="CYTH-like_dom_sf"/>
</dbReference>
<dbReference type="SUPFAM" id="SSF55154">
    <property type="entry name" value="CYTH-like phosphatases"/>
    <property type="match status" value="1"/>
</dbReference>
<dbReference type="InterPro" id="IPR023577">
    <property type="entry name" value="CYTH_domain"/>
</dbReference>
<dbReference type="Proteomes" id="UP000070163">
    <property type="component" value="Unassembled WGS sequence"/>
</dbReference>
<keyword evidence="3" id="KW-1185">Reference proteome</keyword>
<dbReference type="PANTHER" id="PTHR21028:SF2">
    <property type="entry name" value="CYTH DOMAIN-CONTAINING PROTEIN"/>
    <property type="match status" value="1"/>
</dbReference>
<sequence length="171" mass="20047">MNDTKKSIEIKARSGKHNFAREKLEEYGAEKEEVERQKDYYFEVKEGRLKLRERENRSSQLIFYNREDKAGPKSSEILLSEVKEGAGKILRTSLPVDITVVKRREIYWIENVKVHLDEVKDLGKFLEFELFPGKQGQYSSREDLKELMDEFEVEEDKLISNSYSDMIGGIS</sequence>
<name>A0A133U9M1_9EURY</name>
<protein>
    <recommendedName>
        <fullName evidence="1">CYTH domain-containing protein</fullName>
    </recommendedName>
</protein>
<comment type="caution">
    <text evidence="2">The sequence shown here is derived from an EMBL/GenBank/DDBJ whole genome shotgun (WGS) entry which is preliminary data.</text>
</comment>
<feature type="domain" description="CYTH" evidence="1">
    <location>
        <begin position="5"/>
        <end position="169"/>
    </location>
</feature>
<dbReference type="CDD" id="cd07890">
    <property type="entry name" value="CYTH-like_AC_IV-like"/>
    <property type="match status" value="1"/>
</dbReference>
<dbReference type="EMBL" id="LHXJ01000035">
    <property type="protein sequence ID" value="KXA90846.1"/>
    <property type="molecule type" value="Genomic_DNA"/>
</dbReference>
<evidence type="ECO:0000313" key="2">
    <source>
        <dbReference type="EMBL" id="KXA90846.1"/>
    </source>
</evidence>
<proteinExistence type="predicted"/>
<gene>
    <name evidence="2" type="ORF">AKJ57_03465</name>
</gene>
<organism evidence="2 3">
    <name type="scientific">candidate division MSBL1 archaeon SCGC-AAA259A05</name>
    <dbReference type="NCBI Taxonomy" id="1698259"/>
    <lineage>
        <taxon>Archaea</taxon>
        <taxon>Methanobacteriati</taxon>
        <taxon>Methanobacteriota</taxon>
        <taxon>candidate division MSBL1</taxon>
    </lineage>
</organism>
<accession>A0A133U9M1</accession>
<dbReference type="PANTHER" id="PTHR21028">
    <property type="entry name" value="SI:CH211-156B7.4"/>
    <property type="match status" value="1"/>
</dbReference>
<dbReference type="Pfam" id="PF01928">
    <property type="entry name" value="CYTH"/>
    <property type="match status" value="1"/>
</dbReference>
<evidence type="ECO:0000313" key="3">
    <source>
        <dbReference type="Proteomes" id="UP000070163"/>
    </source>
</evidence>
<dbReference type="AlphaFoldDB" id="A0A133U9M1"/>
<dbReference type="Gene3D" id="2.40.320.10">
    <property type="entry name" value="Hypothetical Protein Pfu-838710-001"/>
    <property type="match status" value="1"/>
</dbReference>